<dbReference type="InterPro" id="IPR036890">
    <property type="entry name" value="HATPase_C_sf"/>
</dbReference>
<dbReference type="EMBL" id="JACSQQ010000057">
    <property type="protein sequence ID" value="MBD7952477.1"/>
    <property type="molecule type" value="Genomic_DNA"/>
</dbReference>
<evidence type="ECO:0000256" key="1">
    <source>
        <dbReference type="ARBA" id="ARBA00022679"/>
    </source>
</evidence>
<evidence type="ECO:0000259" key="7">
    <source>
        <dbReference type="Pfam" id="PF04024"/>
    </source>
</evidence>
<keyword evidence="3" id="KW-0902">Two-component regulatory system</keyword>
<keyword evidence="5" id="KW-1133">Transmembrane helix</keyword>
<evidence type="ECO:0000313" key="9">
    <source>
        <dbReference type="Proteomes" id="UP000641803"/>
    </source>
</evidence>
<dbReference type="Gene3D" id="3.30.565.10">
    <property type="entry name" value="Histidine kinase-like ATPase, C-terminal domain"/>
    <property type="match status" value="1"/>
</dbReference>
<evidence type="ECO:0000256" key="2">
    <source>
        <dbReference type="ARBA" id="ARBA00022777"/>
    </source>
</evidence>
<reference evidence="8 9" key="1">
    <citation type="submission" date="2020-08" db="EMBL/GenBank/DDBJ databases">
        <title>A Genomic Blueprint of the Chicken Gut Microbiome.</title>
        <authorList>
            <person name="Gilroy R."/>
            <person name="Ravi A."/>
            <person name="Getino M."/>
            <person name="Pursley I."/>
            <person name="Horton D.L."/>
            <person name="Alikhan N.-F."/>
            <person name="Baker D."/>
            <person name="Gharbi K."/>
            <person name="Hall N."/>
            <person name="Watson M."/>
            <person name="Adriaenssens E.M."/>
            <person name="Foster-Nyarko E."/>
            <person name="Jarju S."/>
            <person name="Secka A."/>
            <person name="Antonio M."/>
            <person name="Oren A."/>
            <person name="Chaudhuri R."/>
            <person name="La Ragione R.M."/>
            <person name="Hildebrand F."/>
            <person name="Pallen M.J."/>
        </authorList>
    </citation>
    <scope>NUCLEOTIDE SEQUENCE [LARGE SCALE GENOMIC DNA]</scope>
    <source>
        <strain evidence="8 9">Sa4CUA1</strain>
    </source>
</reference>
<dbReference type="Proteomes" id="UP000641803">
    <property type="component" value="Unassembled WGS sequence"/>
</dbReference>
<keyword evidence="1" id="KW-0808">Transferase</keyword>
<feature type="domain" description="Phage shock protein PspC N-terminal" evidence="7">
    <location>
        <begin position="12"/>
        <end position="67"/>
    </location>
</feature>
<dbReference type="SUPFAM" id="SSF55874">
    <property type="entry name" value="ATPase domain of HSP90 chaperone/DNA topoisomerase II/histidine kinase"/>
    <property type="match status" value="1"/>
</dbReference>
<keyword evidence="5" id="KW-0812">Transmembrane</keyword>
<keyword evidence="2" id="KW-0418">Kinase</keyword>
<gene>
    <name evidence="8" type="ORF">H9652_18960</name>
</gene>
<feature type="transmembrane region" description="Helical" evidence="5">
    <location>
        <begin position="195"/>
        <end position="215"/>
    </location>
</feature>
<accession>A0ABR8RYM8</accession>
<keyword evidence="5" id="KW-0472">Membrane</keyword>
<organism evidence="8 9">
    <name type="scientific">Oerskovia rustica</name>
    <dbReference type="NCBI Taxonomy" id="2762237"/>
    <lineage>
        <taxon>Bacteria</taxon>
        <taxon>Bacillati</taxon>
        <taxon>Actinomycetota</taxon>
        <taxon>Actinomycetes</taxon>
        <taxon>Micrococcales</taxon>
        <taxon>Cellulomonadaceae</taxon>
        <taxon>Oerskovia</taxon>
    </lineage>
</organism>
<sequence length="504" mass="52793">MTPTERPARRLPLRRPEQGRWVGGVCRGLSLHLDLPVGAVRLVLALMALAGGAGIVLYVFLWVTVPAGDPAQVADEERPASLRRIAPRLQGRVRKLPVRDVAIGVVLLSGAAVLLASRAGVNIEVSWVLPVLIALAGTALAWSQLDAAQRGRWLSRAGGRTPAGVVRLAGGLFLVLVGVLLLVGQDSTASDMVRATVASVAVLAGAAIVLAPWWLRLVRELGDERAARAREAERADIAAHLHDSVLQTLALIRSSAADADTVARLARAQERELREWLYNDRPAPGTSLAAELRTLVGEVEDRQSWRLAAGAAAAAGVSAAGTVGDGGSAGTAAVVVDVVVVGDCVPSDETTALLQATREALVNAVAHGRPPVSVYLEVSDDAVEVFVRDRGDGFEMKDIAQDRFGVRESIIGRVTRKGGSAEVVSRPGWGTEVRLKVHRAAESAAPPAAETAEGTTSGPRMPVEPDAGATPAGPERPSPRTAQGPEPVPVPRPGQPARTTQERT</sequence>
<evidence type="ECO:0000256" key="3">
    <source>
        <dbReference type="ARBA" id="ARBA00023012"/>
    </source>
</evidence>
<keyword evidence="9" id="KW-1185">Reference proteome</keyword>
<evidence type="ECO:0000256" key="5">
    <source>
        <dbReference type="SAM" id="Phobius"/>
    </source>
</evidence>
<feature type="transmembrane region" description="Helical" evidence="5">
    <location>
        <begin position="101"/>
        <end position="121"/>
    </location>
</feature>
<feature type="compositionally biased region" description="Low complexity" evidence="4">
    <location>
        <begin position="442"/>
        <end position="459"/>
    </location>
</feature>
<dbReference type="InterPro" id="IPR050482">
    <property type="entry name" value="Sensor_HK_TwoCompSys"/>
</dbReference>
<proteinExistence type="predicted"/>
<dbReference type="PANTHER" id="PTHR24421:SF61">
    <property type="entry name" value="OXYGEN SENSOR HISTIDINE KINASE NREB"/>
    <property type="match status" value="1"/>
</dbReference>
<comment type="caution">
    <text evidence="8">The sequence shown here is derived from an EMBL/GenBank/DDBJ whole genome shotgun (WGS) entry which is preliminary data.</text>
</comment>
<protein>
    <submittedName>
        <fullName evidence="8">PspC domain-containing protein</fullName>
    </submittedName>
</protein>
<name>A0ABR8RYM8_9CELL</name>
<dbReference type="InterPro" id="IPR007168">
    <property type="entry name" value="Phageshock_PspC_N"/>
</dbReference>
<feature type="transmembrane region" description="Helical" evidence="5">
    <location>
        <begin position="127"/>
        <end position="145"/>
    </location>
</feature>
<dbReference type="Pfam" id="PF02518">
    <property type="entry name" value="HATPase_c"/>
    <property type="match status" value="1"/>
</dbReference>
<feature type="domain" description="Histidine kinase/HSP90-like ATPase" evidence="6">
    <location>
        <begin position="351"/>
        <end position="438"/>
    </location>
</feature>
<dbReference type="Pfam" id="PF04024">
    <property type="entry name" value="PspC"/>
    <property type="match status" value="1"/>
</dbReference>
<dbReference type="PANTHER" id="PTHR24421">
    <property type="entry name" value="NITRATE/NITRITE SENSOR PROTEIN NARX-RELATED"/>
    <property type="match status" value="1"/>
</dbReference>
<evidence type="ECO:0000313" key="8">
    <source>
        <dbReference type="EMBL" id="MBD7952477.1"/>
    </source>
</evidence>
<feature type="transmembrane region" description="Helical" evidence="5">
    <location>
        <begin position="39"/>
        <end position="63"/>
    </location>
</feature>
<evidence type="ECO:0000259" key="6">
    <source>
        <dbReference type="Pfam" id="PF02518"/>
    </source>
</evidence>
<dbReference type="InterPro" id="IPR003594">
    <property type="entry name" value="HATPase_dom"/>
</dbReference>
<dbReference type="RefSeq" id="WP_191798312.1">
    <property type="nucleotide sequence ID" value="NZ_JACSQQ010000057.1"/>
</dbReference>
<feature type="region of interest" description="Disordered" evidence="4">
    <location>
        <begin position="439"/>
        <end position="504"/>
    </location>
</feature>
<feature type="transmembrane region" description="Helical" evidence="5">
    <location>
        <begin position="165"/>
        <end position="183"/>
    </location>
</feature>
<evidence type="ECO:0000256" key="4">
    <source>
        <dbReference type="SAM" id="MobiDB-lite"/>
    </source>
</evidence>